<evidence type="ECO:0000259" key="4">
    <source>
        <dbReference type="Pfam" id="PF01212"/>
    </source>
</evidence>
<gene>
    <name evidence="5" type="primary">ltaE</name>
    <name evidence="5" type="ORF">DSM104329_03302</name>
</gene>
<evidence type="ECO:0000256" key="1">
    <source>
        <dbReference type="ARBA" id="ARBA00001933"/>
    </source>
</evidence>
<dbReference type="SUPFAM" id="SSF53383">
    <property type="entry name" value="PLP-dependent transferases"/>
    <property type="match status" value="1"/>
</dbReference>
<dbReference type="EC" id="4.1.2.48" evidence="5"/>
<sequence>MKSFASDNYAAVHPAVLEAIGAANQDHARAYGADPWTARAEALLRDAFGADARSFAVFNGTGANVLSIRAACRSAAAVICTDTAHINVDEGGAPERIAGVKLLTAPAADGKLTPADVERLCVRMGDEHQAQPGLVSISQTTELGTRYDPAEIAALAAAAHERGLLLHVDGARICHAAAALDCSLAAITTDAGVDLVSFGATKVGALGAEAVVVLRPELADALPYLRKQSLQLASKGRFLAAQLAALLEGELWRELAGHANAMAARLAGAVAGIDGVTVTQAVQANAVFAILPEAATREVQEQWPFYVWDPATGEVRWMCAWDTTPDEVDGFAEAIRTAVGARV</sequence>
<dbReference type="Gene3D" id="3.90.1150.10">
    <property type="entry name" value="Aspartate Aminotransferase, domain 1"/>
    <property type="match status" value="1"/>
</dbReference>
<dbReference type="Proteomes" id="UP001162834">
    <property type="component" value="Chromosome"/>
</dbReference>
<dbReference type="AlphaFoldDB" id="A0A9E6XZZ2"/>
<organism evidence="5 6">
    <name type="scientific">Capillimicrobium parvum</name>
    <dbReference type="NCBI Taxonomy" id="2884022"/>
    <lineage>
        <taxon>Bacteria</taxon>
        <taxon>Bacillati</taxon>
        <taxon>Actinomycetota</taxon>
        <taxon>Thermoleophilia</taxon>
        <taxon>Solirubrobacterales</taxon>
        <taxon>Capillimicrobiaceae</taxon>
        <taxon>Capillimicrobium</taxon>
    </lineage>
</organism>
<dbReference type="KEGG" id="sbae:DSM104329_03302"/>
<dbReference type="Gene3D" id="3.40.640.10">
    <property type="entry name" value="Type I PLP-dependent aspartate aminotransferase-like (Major domain)"/>
    <property type="match status" value="1"/>
</dbReference>
<evidence type="ECO:0000256" key="3">
    <source>
        <dbReference type="ARBA" id="ARBA00022898"/>
    </source>
</evidence>
<dbReference type="InterPro" id="IPR015421">
    <property type="entry name" value="PyrdxlP-dep_Trfase_major"/>
</dbReference>
<dbReference type="RefSeq" id="WP_259310955.1">
    <property type="nucleotide sequence ID" value="NZ_CP087164.1"/>
</dbReference>
<evidence type="ECO:0000313" key="6">
    <source>
        <dbReference type="Proteomes" id="UP001162834"/>
    </source>
</evidence>
<keyword evidence="3" id="KW-0663">Pyridoxal phosphate</keyword>
<comment type="similarity">
    <text evidence="2">Belongs to the threonine aldolase family.</text>
</comment>
<dbReference type="GO" id="GO:0016829">
    <property type="term" value="F:lyase activity"/>
    <property type="evidence" value="ECO:0007669"/>
    <property type="project" value="UniProtKB-KW"/>
</dbReference>
<reference evidence="5" key="1">
    <citation type="journal article" date="2022" name="Int. J. Syst. Evol. Microbiol.">
        <title>Pseudomonas aegrilactucae sp. nov. and Pseudomonas morbosilactucae sp. nov., pathogens causing bacterial rot of lettuce in Japan.</title>
        <authorList>
            <person name="Sawada H."/>
            <person name="Fujikawa T."/>
            <person name="Satou M."/>
        </authorList>
    </citation>
    <scope>NUCLEOTIDE SEQUENCE</scope>
    <source>
        <strain evidence="5">0166_1</strain>
    </source>
</reference>
<dbReference type="EMBL" id="CP087164">
    <property type="protein sequence ID" value="UGS36891.1"/>
    <property type="molecule type" value="Genomic_DNA"/>
</dbReference>
<evidence type="ECO:0000313" key="5">
    <source>
        <dbReference type="EMBL" id="UGS36891.1"/>
    </source>
</evidence>
<keyword evidence="5" id="KW-0456">Lyase</keyword>
<comment type="cofactor">
    <cofactor evidence="1">
        <name>pyridoxal 5'-phosphate</name>
        <dbReference type="ChEBI" id="CHEBI:597326"/>
    </cofactor>
</comment>
<protein>
    <submittedName>
        <fullName evidence="5">Low specificity L-threonine aldolase</fullName>
        <ecNumber evidence="5">4.1.2.48</ecNumber>
    </submittedName>
</protein>
<dbReference type="Pfam" id="PF01212">
    <property type="entry name" value="Beta_elim_lyase"/>
    <property type="match status" value="1"/>
</dbReference>
<evidence type="ECO:0000256" key="2">
    <source>
        <dbReference type="ARBA" id="ARBA00006966"/>
    </source>
</evidence>
<dbReference type="PANTHER" id="PTHR48097">
    <property type="entry name" value="L-THREONINE ALDOLASE-RELATED"/>
    <property type="match status" value="1"/>
</dbReference>
<keyword evidence="6" id="KW-1185">Reference proteome</keyword>
<accession>A0A9E6XZZ2</accession>
<dbReference type="InterPro" id="IPR001597">
    <property type="entry name" value="ArAA_b-elim_lyase/Thr_aldolase"/>
</dbReference>
<feature type="domain" description="Aromatic amino acid beta-eliminating lyase/threonine aldolase" evidence="4">
    <location>
        <begin position="4"/>
        <end position="288"/>
    </location>
</feature>
<proteinExistence type="inferred from homology"/>
<name>A0A9E6XZZ2_9ACTN</name>
<dbReference type="InterPro" id="IPR015424">
    <property type="entry name" value="PyrdxlP-dep_Trfase"/>
</dbReference>
<dbReference type="InterPro" id="IPR015422">
    <property type="entry name" value="PyrdxlP-dep_Trfase_small"/>
</dbReference>
<dbReference type="PANTHER" id="PTHR48097:SF5">
    <property type="entry name" value="LOW SPECIFICITY L-THREONINE ALDOLASE"/>
    <property type="match status" value="1"/>
</dbReference>
<dbReference type="GO" id="GO:0006520">
    <property type="term" value="P:amino acid metabolic process"/>
    <property type="evidence" value="ECO:0007669"/>
    <property type="project" value="InterPro"/>
</dbReference>